<accession>A0ABU8HTD2</accession>
<name>A0ABU8HTD2_9BACI</name>
<gene>
    <name evidence="1" type="ORF">WBS43_13565</name>
</gene>
<evidence type="ECO:0008006" key="3">
    <source>
        <dbReference type="Google" id="ProtNLM"/>
    </source>
</evidence>
<reference evidence="1 2" key="1">
    <citation type="submission" date="2024-03" db="EMBL/GenBank/DDBJ databases">
        <title>A Rare Waterborne Outbreak of Bacillus cereus in China: Epidemiologic Survey, Genomic Insights and Virulence Characteristics.</title>
        <authorList>
            <person name="Wang S."/>
        </authorList>
    </citation>
    <scope>NUCLEOTIDE SEQUENCE [LARGE SCALE GENOMIC DNA]</scope>
    <source>
        <strain evidence="1 2">BC008</strain>
    </source>
</reference>
<protein>
    <recommendedName>
        <fullName evidence="3">Glycosyl transferase</fullName>
    </recommendedName>
</protein>
<dbReference type="Proteomes" id="UP001365619">
    <property type="component" value="Unassembled WGS sequence"/>
</dbReference>
<organism evidence="1 2">
    <name type="scientific">Bacillus luti</name>
    <dbReference type="NCBI Taxonomy" id="2026191"/>
    <lineage>
        <taxon>Bacteria</taxon>
        <taxon>Bacillati</taxon>
        <taxon>Bacillota</taxon>
        <taxon>Bacilli</taxon>
        <taxon>Bacillales</taxon>
        <taxon>Bacillaceae</taxon>
        <taxon>Bacillus</taxon>
        <taxon>Bacillus cereus group</taxon>
    </lineage>
</organism>
<proteinExistence type="predicted"/>
<dbReference type="EMBL" id="JBBAGW010000003">
    <property type="protein sequence ID" value="MEI5929749.1"/>
    <property type="molecule type" value="Genomic_DNA"/>
</dbReference>
<keyword evidence="2" id="KW-1185">Reference proteome</keyword>
<sequence>MNYIVSWFYLEEKGNESSYAQVSAKSTSRKFQDTYWKCIVSFYYTSIIKNKSAKHVFYTNSKNIPIVDGFDVEEFFKSHNIEVRMQELTNKTPLDWHGAWRNQFYVFDILADLSSSVNEDDSVIILDSDCIVNTELDELFKEIQDGGLVSYLIGYEKNHIINGINTLQMRELYKQFYKESSDIEYYGGEFIGINGACIKELLREYKYLWEQNYCNYKENKIKLNEEAHFLSMLYHRLNLANDLGNKHIKRIWNGLNYNNVQENDKYLDIYHLPAQKTTGFSYFFQKIIKEKRRYTSKDLIKIFDINIKKNKVRVLKEILTKLIFKYKA</sequence>
<evidence type="ECO:0000313" key="1">
    <source>
        <dbReference type="EMBL" id="MEI5929749.1"/>
    </source>
</evidence>
<comment type="caution">
    <text evidence="1">The sequence shown here is derived from an EMBL/GenBank/DDBJ whole genome shotgun (WGS) entry which is preliminary data.</text>
</comment>
<evidence type="ECO:0000313" key="2">
    <source>
        <dbReference type="Proteomes" id="UP001365619"/>
    </source>
</evidence>
<dbReference type="RefSeq" id="WP_336577038.1">
    <property type="nucleotide sequence ID" value="NZ_JBBAGV010000003.1"/>
</dbReference>